<feature type="compositionally biased region" description="Basic and acidic residues" evidence="1">
    <location>
        <begin position="39"/>
        <end position="50"/>
    </location>
</feature>
<organism evidence="2 3">
    <name type="scientific">Xylocopa violacea</name>
    <name type="common">Violet carpenter bee</name>
    <name type="synonym">Apis violacea</name>
    <dbReference type="NCBI Taxonomy" id="135666"/>
    <lineage>
        <taxon>Eukaryota</taxon>
        <taxon>Metazoa</taxon>
        <taxon>Ecdysozoa</taxon>
        <taxon>Arthropoda</taxon>
        <taxon>Hexapoda</taxon>
        <taxon>Insecta</taxon>
        <taxon>Pterygota</taxon>
        <taxon>Neoptera</taxon>
        <taxon>Endopterygota</taxon>
        <taxon>Hymenoptera</taxon>
        <taxon>Apocrita</taxon>
        <taxon>Aculeata</taxon>
        <taxon>Apoidea</taxon>
        <taxon>Anthophila</taxon>
        <taxon>Apidae</taxon>
        <taxon>Xylocopa</taxon>
        <taxon>Xylocopa</taxon>
    </lineage>
</organism>
<gene>
    <name evidence="2" type="ORF">XYLVIOL_LOCUS9970</name>
</gene>
<feature type="region of interest" description="Disordered" evidence="1">
    <location>
        <begin position="1"/>
        <end position="73"/>
    </location>
</feature>
<evidence type="ECO:0000256" key="1">
    <source>
        <dbReference type="SAM" id="MobiDB-lite"/>
    </source>
</evidence>
<comment type="caution">
    <text evidence="2">The sequence shown here is derived from an EMBL/GenBank/DDBJ whole genome shotgun (WGS) entry which is preliminary data.</text>
</comment>
<evidence type="ECO:0000313" key="3">
    <source>
        <dbReference type="Proteomes" id="UP001642520"/>
    </source>
</evidence>
<dbReference type="EMBL" id="CAXAJV020001300">
    <property type="protein sequence ID" value="CAL7950454.1"/>
    <property type="molecule type" value="Genomic_DNA"/>
</dbReference>
<accession>A0ABP1PB25</accession>
<protein>
    <submittedName>
        <fullName evidence="2">Uncharacterized protein</fullName>
    </submittedName>
</protein>
<evidence type="ECO:0000313" key="2">
    <source>
        <dbReference type="EMBL" id="CAL7950454.1"/>
    </source>
</evidence>
<reference evidence="2 3" key="1">
    <citation type="submission" date="2024-08" db="EMBL/GenBank/DDBJ databases">
        <authorList>
            <person name="Will J Nash"/>
            <person name="Angela Man"/>
            <person name="Seanna McTaggart"/>
            <person name="Kendall Baker"/>
            <person name="Tom Barker"/>
            <person name="Leah Catchpole"/>
            <person name="Alex Durrant"/>
            <person name="Karim Gharbi"/>
            <person name="Naomi Irish"/>
            <person name="Gemy Kaithakottil"/>
            <person name="Debby Ku"/>
            <person name="Aaliyah Providence"/>
            <person name="Felix Shaw"/>
            <person name="David Swarbreck"/>
            <person name="Chris Watkins"/>
            <person name="Ann M. McCartney"/>
            <person name="Giulio Formenti"/>
            <person name="Alice Mouton"/>
            <person name="Noel Vella"/>
            <person name="Bjorn M von Reumont"/>
            <person name="Adriana Vella"/>
            <person name="Wilfried Haerty"/>
        </authorList>
    </citation>
    <scope>NUCLEOTIDE SEQUENCE [LARGE SCALE GENOMIC DNA]</scope>
</reference>
<feature type="compositionally biased region" description="Polar residues" evidence="1">
    <location>
        <begin position="52"/>
        <end position="68"/>
    </location>
</feature>
<dbReference type="Proteomes" id="UP001642520">
    <property type="component" value="Unassembled WGS sequence"/>
</dbReference>
<feature type="compositionally biased region" description="Basic and acidic residues" evidence="1">
    <location>
        <begin position="1"/>
        <end position="30"/>
    </location>
</feature>
<name>A0ABP1PB25_XYLVO</name>
<sequence>MSRQLRVERDHVRSCDLREQRDLRDLRDEPETYGSGRHHRDEYLDYDHHPTAASTSALTNNPERSNGRATLHDGRDDLQLVNLCVPTRSAIVVSKFTWPATKASVTKIQANSGRETAS</sequence>
<proteinExistence type="predicted"/>
<keyword evidence="3" id="KW-1185">Reference proteome</keyword>